<dbReference type="GeneID" id="54588148"/>
<gene>
    <name evidence="1" type="ORF">BU26DRAFT_591882</name>
</gene>
<evidence type="ECO:0000313" key="2">
    <source>
        <dbReference type="Proteomes" id="UP000800094"/>
    </source>
</evidence>
<evidence type="ECO:0000313" key="1">
    <source>
        <dbReference type="EMBL" id="KAF2250857.1"/>
    </source>
</evidence>
<dbReference type="Proteomes" id="UP000800094">
    <property type="component" value="Unassembled WGS sequence"/>
</dbReference>
<accession>A0A6A6IKY3</accession>
<name>A0A6A6IKY3_9PLEO</name>
<proteinExistence type="predicted"/>
<dbReference type="EMBL" id="ML987193">
    <property type="protein sequence ID" value="KAF2250857.1"/>
    <property type="molecule type" value="Genomic_DNA"/>
</dbReference>
<keyword evidence="2" id="KW-1185">Reference proteome</keyword>
<dbReference type="AlphaFoldDB" id="A0A6A6IKY3"/>
<sequence>MTGLRRQRRRYRAGGDAVAVCWTAARRAMSVRMFHGRALRCRPLIFGREEGLWLSSVVRGSWLVVSLAAYASHGAAGVGGGGAISRSRCDACDACDAMRTLCCDLPRTLLAQRASRPLRRIIEAWNCAWHAAVSIDPPSAVAHCALAGLDAWCVAPE</sequence>
<dbReference type="RefSeq" id="XP_033685861.1">
    <property type="nucleotide sequence ID" value="XM_033834818.1"/>
</dbReference>
<protein>
    <submittedName>
        <fullName evidence="1">Uncharacterized protein</fullName>
    </submittedName>
</protein>
<reference evidence="1" key="1">
    <citation type="journal article" date="2020" name="Stud. Mycol.">
        <title>101 Dothideomycetes genomes: a test case for predicting lifestyles and emergence of pathogens.</title>
        <authorList>
            <person name="Haridas S."/>
            <person name="Albert R."/>
            <person name="Binder M."/>
            <person name="Bloem J."/>
            <person name="Labutti K."/>
            <person name="Salamov A."/>
            <person name="Andreopoulos B."/>
            <person name="Baker S."/>
            <person name="Barry K."/>
            <person name="Bills G."/>
            <person name="Bluhm B."/>
            <person name="Cannon C."/>
            <person name="Castanera R."/>
            <person name="Culley D."/>
            <person name="Daum C."/>
            <person name="Ezra D."/>
            <person name="Gonzalez J."/>
            <person name="Henrissat B."/>
            <person name="Kuo A."/>
            <person name="Liang C."/>
            <person name="Lipzen A."/>
            <person name="Lutzoni F."/>
            <person name="Magnuson J."/>
            <person name="Mondo S."/>
            <person name="Nolan M."/>
            <person name="Ohm R."/>
            <person name="Pangilinan J."/>
            <person name="Park H.-J."/>
            <person name="Ramirez L."/>
            <person name="Alfaro M."/>
            <person name="Sun H."/>
            <person name="Tritt A."/>
            <person name="Yoshinaga Y."/>
            <person name="Zwiers L.-H."/>
            <person name="Turgeon B."/>
            <person name="Goodwin S."/>
            <person name="Spatafora J."/>
            <person name="Crous P."/>
            <person name="Grigoriev I."/>
        </authorList>
    </citation>
    <scope>NUCLEOTIDE SEQUENCE</scope>
    <source>
        <strain evidence="1">CBS 122368</strain>
    </source>
</reference>
<organism evidence="1 2">
    <name type="scientific">Trematosphaeria pertusa</name>
    <dbReference type="NCBI Taxonomy" id="390896"/>
    <lineage>
        <taxon>Eukaryota</taxon>
        <taxon>Fungi</taxon>
        <taxon>Dikarya</taxon>
        <taxon>Ascomycota</taxon>
        <taxon>Pezizomycotina</taxon>
        <taxon>Dothideomycetes</taxon>
        <taxon>Pleosporomycetidae</taxon>
        <taxon>Pleosporales</taxon>
        <taxon>Massarineae</taxon>
        <taxon>Trematosphaeriaceae</taxon>
        <taxon>Trematosphaeria</taxon>
    </lineage>
</organism>